<evidence type="ECO:0000256" key="7">
    <source>
        <dbReference type="ARBA" id="ARBA00022884"/>
    </source>
</evidence>
<dbReference type="OrthoDB" id="427002at2759"/>
<dbReference type="Proteomes" id="UP000094527">
    <property type="component" value="Unassembled WGS sequence"/>
</dbReference>
<keyword evidence="8" id="KW-0539">Nucleus</keyword>
<feature type="binding site" evidence="9">
    <location>
        <position position="391"/>
    </location>
    <ligand>
        <name>S-adenosyl-L-methionine</name>
        <dbReference type="ChEBI" id="CHEBI:59789"/>
    </ligand>
</feature>
<evidence type="ECO:0000313" key="12">
    <source>
        <dbReference type="EMBL" id="ODN02253.1"/>
    </source>
</evidence>
<dbReference type="NCBIfam" id="TIGR00446">
    <property type="entry name" value="nop2p"/>
    <property type="match status" value="1"/>
</dbReference>
<feature type="active site" description="Nucleophile" evidence="9">
    <location>
        <position position="492"/>
    </location>
</feature>
<dbReference type="GO" id="GO:0070475">
    <property type="term" value="P:rRNA base methylation"/>
    <property type="evidence" value="ECO:0007669"/>
    <property type="project" value="TreeGrafter"/>
</dbReference>
<comment type="similarity">
    <text evidence="2 9">Belongs to the class I-like SAM-binding methyltransferase superfamily. RsmB/NOP family.</text>
</comment>
<evidence type="ECO:0000256" key="3">
    <source>
        <dbReference type="ARBA" id="ARBA00022517"/>
    </source>
</evidence>
<feature type="compositionally biased region" description="Basic and acidic residues" evidence="10">
    <location>
        <begin position="170"/>
        <end position="180"/>
    </location>
</feature>
<feature type="domain" description="SAM-dependent MTase RsmB/NOP-type" evidence="11">
    <location>
        <begin position="275"/>
        <end position="562"/>
    </location>
</feature>
<dbReference type="InterPro" id="IPR018314">
    <property type="entry name" value="RsmB/NOL1/NOP2-like_CS"/>
</dbReference>
<keyword evidence="13" id="KW-1185">Reference proteome</keyword>
<dbReference type="Pfam" id="PF01189">
    <property type="entry name" value="Methyltr_RsmB-F"/>
    <property type="match status" value="1"/>
</dbReference>
<dbReference type="PROSITE" id="PS01153">
    <property type="entry name" value="NOL1_NOP2_SUN"/>
    <property type="match status" value="1"/>
</dbReference>
<evidence type="ECO:0000256" key="8">
    <source>
        <dbReference type="ARBA" id="ARBA00023242"/>
    </source>
</evidence>
<dbReference type="STRING" id="48709.A0A1D2NAH1"/>
<dbReference type="InterPro" id="IPR023273">
    <property type="entry name" value="RCMT_NOP2"/>
</dbReference>
<dbReference type="GO" id="GO:0009383">
    <property type="term" value="F:rRNA (cytosine-C5-)-methyltransferase activity"/>
    <property type="evidence" value="ECO:0007669"/>
    <property type="project" value="TreeGrafter"/>
</dbReference>
<proteinExistence type="inferred from homology"/>
<dbReference type="InterPro" id="IPR001678">
    <property type="entry name" value="MeTrfase_RsmB-F_NOP2_dom"/>
</dbReference>
<feature type="region of interest" description="Disordered" evidence="10">
    <location>
        <begin position="1"/>
        <end position="180"/>
    </location>
</feature>
<dbReference type="PANTHER" id="PTHR22807">
    <property type="entry name" value="NOP2 YEAST -RELATED NOL1/NOP2/FMU SUN DOMAIN-CONTAINING"/>
    <property type="match status" value="1"/>
</dbReference>
<dbReference type="GO" id="GO:0003723">
    <property type="term" value="F:RNA binding"/>
    <property type="evidence" value="ECO:0007669"/>
    <property type="project" value="UniProtKB-UniRule"/>
</dbReference>
<feature type="binding site" evidence="9">
    <location>
        <begin position="367"/>
        <end position="373"/>
    </location>
    <ligand>
        <name>S-adenosyl-L-methionine</name>
        <dbReference type="ChEBI" id="CHEBI:59789"/>
    </ligand>
</feature>
<protein>
    <submittedName>
        <fullName evidence="12">Putative 28S rRNA (Cytosine-C(5))-methyltransferase</fullName>
    </submittedName>
</protein>
<organism evidence="12 13">
    <name type="scientific">Orchesella cincta</name>
    <name type="common">Springtail</name>
    <name type="synonym">Podura cincta</name>
    <dbReference type="NCBI Taxonomy" id="48709"/>
    <lineage>
        <taxon>Eukaryota</taxon>
        <taxon>Metazoa</taxon>
        <taxon>Ecdysozoa</taxon>
        <taxon>Arthropoda</taxon>
        <taxon>Hexapoda</taxon>
        <taxon>Collembola</taxon>
        <taxon>Entomobryomorpha</taxon>
        <taxon>Entomobryoidea</taxon>
        <taxon>Orchesellidae</taxon>
        <taxon>Orchesellinae</taxon>
        <taxon>Orchesella</taxon>
    </lineage>
</organism>
<keyword evidence="4 9" id="KW-0489">Methyltransferase</keyword>
<dbReference type="AlphaFoldDB" id="A0A1D2NAH1"/>
<dbReference type="FunFam" id="3.30.70.1170:FF:000001">
    <property type="entry name" value="Ribosomal RNA methyltransferase Nop2"/>
    <property type="match status" value="1"/>
</dbReference>
<feature type="compositionally biased region" description="Basic residues" evidence="10">
    <location>
        <begin position="43"/>
        <end position="60"/>
    </location>
</feature>
<evidence type="ECO:0000313" key="13">
    <source>
        <dbReference type="Proteomes" id="UP000094527"/>
    </source>
</evidence>
<feature type="binding site" evidence="9">
    <location>
        <position position="418"/>
    </location>
    <ligand>
        <name>S-adenosyl-L-methionine</name>
        <dbReference type="ChEBI" id="CHEBI:59789"/>
    </ligand>
</feature>
<dbReference type="PRINTS" id="PR02012">
    <property type="entry name" value="RCMTNOP2"/>
</dbReference>
<reference evidence="12 13" key="1">
    <citation type="journal article" date="2016" name="Genome Biol. Evol.">
        <title>Gene Family Evolution Reflects Adaptation to Soil Environmental Stressors in the Genome of the Collembolan Orchesella cincta.</title>
        <authorList>
            <person name="Faddeeva-Vakhrusheva A."/>
            <person name="Derks M.F."/>
            <person name="Anvar S.Y."/>
            <person name="Agamennone V."/>
            <person name="Suring W."/>
            <person name="Smit S."/>
            <person name="van Straalen N.M."/>
            <person name="Roelofs D."/>
        </authorList>
    </citation>
    <scope>NUCLEOTIDE SEQUENCE [LARGE SCALE GENOMIC DNA]</scope>
    <source>
        <tissue evidence="12">Mixed pool</tissue>
    </source>
</reference>
<keyword evidence="3" id="KW-0690">Ribosome biogenesis</keyword>
<dbReference type="PANTHER" id="PTHR22807:SF30">
    <property type="entry name" value="28S RRNA (CYTOSINE(4447)-C(5))-METHYLTRANSFERASE-RELATED"/>
    <property type="match status" value="1"/>
</dbReference>
<dbReference type="InterPro" id="IPR049560">
    <property type="entry name" value="MeTrfase_RsmB-F_NOP2_cat"/>
</dbReference>
<keyword evidence="7 9" id="KW-0694">RNA-binding</keyword>
<gene>
    <name evidence="12" type="ORF">Ocin01_04414</name>
</gene>
<accession>A0A1D2NAH1</accession>
<feature type="binding site" evidence="9">
    <location>
        <position position="435"/>
    </location>
    <ligand>
        <name>S-adenosyl-L-methionine</name>
        <dbReference type="ChEBI" id="CHEBI:59789"/>
    </ligand>
</feature>
<feature type="compositionally biased region" description="Polar residues" evidence="10">
    <location>
        <begin position="126"/>
        <end position="137"/>
    </location>
</feature>
<keyword evidence="6 9" id="KW-0949">S-adenosyl-L-methionine</keyword>
<evidence type="ECO:0000256" key="6">
    <source>
        <dbReference type="ARBA" id="ARBA00022691"/>
    </source>
</evidence>
<dbReference type="InterPro" id="IPR011023">
    <property type="entry name" value="Nop2p"/>
</dbReference>
<evidence type="ECO:0000256" key="1">
    <source>
        <dbReference type="ARBA" id="ARBA00004604"/>
    </source>
</evidence>
<keyword evidence="5 9" id="KW-0808">Transferase</keyword>
<dbReference type="GO" id="GO:0005730">
    <property type="term" value="C:nucleolus"/>
    <property type="evidence" value="ECO:0007669"/>
    <property type="project" value="UniProtKB-SubCell"/>
</dbReference>
<feature type="compositionally biased region" description="Basic and acidic residues" evidence="10">
    <location>
        <begin position="1"/>
        <end position="12"/>
    </location>
</feature>
<dbReference type="GO" id="GO:0000470">
    <property type="term" value="P:maturation of LSU-rRNA"/>
    <property type="evidence" value="ECO:0007669"/>
    <property type="project" value="TreeGrafter"/>
</dbReference>
<evidence type="ECO:0000256" key="4">
    <source>
        <dbReference type="ARBA" id="ARBA00022603"/>
    </source>
</evidence>
<dbReference type="OMA" id="RSRCEYI"/>
<evidence type="ECO:0000259" key="11">
    <source>
        <dbReference type="PROSITE" id="PS51686"/>
    </source>
</evidence>
<dbReference type="SUPFAM" id="SSF53335">
    <property type="entry name" value="S-adenosyl-L-methionine-dependent methyltransferases"/>
    <property type="match status" value="1"/>
</dbReference>
<dbReference type="PRINTS" id="PR02008">
    <property type="entry name" value="RCMTFAMILY"/>
</dbReference>
<dbReference type="Gene3D" id="3.40.50.150">
    <property type="entry name" value="Vaccinia Virus protein VP39"/>
    <property type="match status" value="1"/>
</dbReference>
<dbReference type="EMBL" id="LJIJ01000118">
    <property type="protein sequence ID" value="ODN02253.1"/>
    <property type="molecule type" value="Genomic_DNA"/>
</dbReference>
<feature type="compositionally biased region" description="Gly residues" evidence="10">
    <location>
        <begin position="31"/>
        <end position="42"/>
    </location>
</feature>
<name>A0A1D2NAH1_ORCCI</name>
<evidence type="ECO:0000256" key="9">
    <source>
        <dbReference type="PROSITE-ProRule" id="PRU01023"/>
    </source>
</evidence>
<dbReference type="InterPro" id="IPR029063">
    <property type="entry name" value="SAM-dependent_MTases_sf"/>
</dbReference>
<comment type="caution">
    <text evidence="12">The sequence shown here is derived from an EMBL/GenBank/DDBJ whole genome shotgun (WGS) entry which is preliminary data.</text>
</comment>
<feature type="compositionally biased region" description="Basic and acidic residues" evidence="10">
    <location>
        <begin position="78"/>
        <end position="101"/>
    </location>
</feature>
<evidence type="ECO:0000256" key="10">
    <source>
        <dbReference type="SAM" id="MobiDB-lite"/>
    </source>
</evidence>
<dbReference type="Gene3D" id="3.30.70.1170">
    <property type="entry name" value="Sun protein, domain 3"/>
    <property type="match status" value="1"/>
</dbReference>
<dbReference type="Pfam" id="PF22458">
    <property type="entry name" value="RsmF-B_ferredox"/>
    <property type="match status" value="1"/>
</dbReference>
<evidence type="ECO:0000256" key="5">
    <source>
        <dbReference type="ARBA" id="ARBA00022679"/>
    </source>
</evidence>
<dbReference type="PROSITE" id="PS51686">
    <property type="entry name" value="SAM_MT_RSMB_NOP"/>
    <property type="match status" value="1"/>
</dbReference>
<evidence type="ECO:0000256" key="2">
    <source>
        <dbReference type="ARBA" id="ARBA00007494"/>
    </source>
</evidence>
<comment type="subcellular location">
    <subcellularLocation>
        <location evidence="1">Nucleus</location>
        <location evidence="1">Nucleolus</location>
    </subcellularLocation>
</comment>
<dbReference type="InterPro" id="IPR054728">
    <property type="entry name" value="RsmB-like_ferredoxin"/>
</dbReference>
<sequence>MGRKANWSEKPKSGPGRKARKQPAPSFPGMIGSGPGGGGGGISKHRKKKQFGGPGGKKRSSYPQNDGRKLKPGQPYRKSNESKKSSKPIDKKVTRNVRDASDSEEDEEEKQVMGSNSEGDEGMSDNEPTMETGSGSEDGSDDEAMQDDFSGSDGEAPDSGLEDGDQNGDGQKDEDKDDKLTKWHKLANINGSSDDADKIDFPEGQEPTFDVQVVVDRIKDVISTLLDFKTRREEGRSRSEYISLLTSDLCQYYGYNEYLMERIMQVFPLGELQDALDAADAPRPMTIRTNTLKCRRRELAQALIARGVNLDPVGKWSKVGLVVYSSQVPVGATPEYLAGHYMIQGAASFLPVMALGPQENERILDMCAAPGGKSTHIAALMKNTGTLLANEFNKDRAKALIGNFHRMGVKNSVICSYDGRKLPEVMKGFDRVLLDAPCSGSGVISKDSSTKTQRDAIDIQRTNTKQKELIMAAIDCLDATSQTGGYLVYSTCSILPEENEEVVALALRKRNVKLVPTGLDFGTPGFVNFQGKRFHPTMNLTRRFYPHSHNMDGFFVAKFKKFSNSNPVVKVDDEEEEEAEGSGEQE</sequence>
<dbReference type="InterPro" id="IPR023267">
    <property type="entry name" value="RCMT"/>
</dbReference>